<protein>
    <recommendedName>
        <fullName evidence="2">DUF2059 domain-containing protein</fullName>
    </recommendedName>
</protein>
<evidence type="ECO:0000313" key="4">
    <source>
        <dbReference type="Proteomes" id="UP000522081"/>
    </source>
</evidence>
<evidence type="ECO:0000313" key="3">
    <source>
        <dbReference type="EMBL" id="NYH95198.1"/>
    </source>
</evidence>
<keyword evidence="1" id="KW-0732">Signal</keyword>
<reference evidence="3 4" key="1">
    <citation type="submission" date="2020-07" db="EMBL/GenBank/DDBJ databases">
        <title>Genomic Encyclopedia of Type Strains, Phase IV (KMG-IV): sequencing the most valuable type-strain genomes for metagenomic binning, comparative biology and taxonomic classification.</title>
        <authorList>
            <person name="Goeker M."/>
        </authorList>
    </citation>
    <scope>NUCLEOTIDE SEQUENCE [LARGE SCALE GENOMIC DNA]</scope>
    <source>
        <strain evidence="3 4">DSM 29043</strain>
    </source>
</reference>
<dbReference type="Proteomes" id="UP000522081">
    <property type="component" value="Unassembled WGS sequence"/>
</dbReference>
<dbReference type="RefSeq" id="WP_179407068.1">
    <property type="nucleotide sequence ID" value="NZ_BMGF01000002.1"/>
</dbReference>
<dbReference type="InterPro" id="IPR018637">
    <property type="entry name" value="DUF2059"/>
</dbReference>
<keyword evidence="4" id="KW-1185">Reference proteome</keyword>
<feature type="chain" id="PRO_5031449758" description="DUF2059 domain-containing protein" evidence="1">
    <location>
        <begin position="23"/>
        <end position="231"/>
    </location>
</feature>
<dbReference type="EMBL" id="JACBZF010000002">
    <property type="protein sequence ID" value="NYH95198.1"/>
    <property type="molecule type" value="Genomic_DNA"/>
</dbReference>
<accession>A0A7Y9XXR0</accession>
<organism evidence="3 4">
    <name type="scientific">Novosphingobium marinum</name>
    <dbReference type="NCBI Taxonomy" id="1514948"/>
    <lineage>
        <taxon>Bacteria</taxon>
        <taxon>Pseudomonadati</taxon>
        <taxon>Pseudomonadota</taxon>
        <taxon>Alphaproteobacteria</taxon>
        <taxon>Sphingomonadales</taxon>
        <taxon>Sphingomonadaceae</taxon>
        <taxon>Novosphingobium</taxon>
    </lineage>
</organism>
<feature type="domain" description="DUF2059" evidence="2">
    <location>
        <begin position="128"/>
        <end position="167"/>
    </location>
</feature>
<evidence type="ECO:0000256" key="1">
    <source>
        <dbReference type="SAM" id="SignalP"/>
    </source>
</evidence>
<dbReference type="AlphaFoldDB" id="A0A7Y9XXR0"/>
<feature type="signal peptide" evidence="1">
    <location>
        <begin position="1"/>
        <end position="22"/>
    </location>
</feature>
<dbReference type="Pfam" id="PF09832">
    <property type="entry name" value="DUF2059"/>
    <property type="match status" value="1"/>
</dbReference>
<sequence length="231" mass="25050">MKGIGRGIAAIALFAVPVVANAQAETGSAEAARTTVDAILPLGTYARIMNESMAQVQDQMMKGIGTLPLKSLLAASGIEQERIARLGDGTLQELMELVDPAHEERMRLTNAVMMDEMTQLMSAMEPSIRAGLVEAYASRFTADELGEMNAFFATPAGAKYARQSMQIFIAPEVMSKMQDFVPRIMEQMPGIMERVGAVTAELPKPRKIDDLSPAERERFRELVGIEAGAAD</sequence>
<evidence type="ECO:0000259" key="2">
    <source>
        <dbReference type="Pfam" id="PF09832"/>
    </source>
</evidence>
<gene>
    <name evidence="3" type="ORF">FHS75_001517</name>
</gene>
<comment type="caution">
    <text evidence="3">The sequence shown here is derived from an EMBL/GenBank/DDBJ whole genome shotgun (WGS) entry which is preliminary data.</text>
</comment>
<proteinExistence type="predicted"/>
<name>A0A7Y9XXR0_9SPHN</name>